<dbReference type="InterPro" id="IPR036291">
    <property type="entry name" value="NAD(P)-bd_dom_sf"/>
</dbReference>
<dbReference type="InterPro" id="IPR003439">
    <property type="entry name" value="ABC_transporter-like_ATP-bd"/>
</dbReference>
<evidence type="ECO:0000259" key="11">
    <source>
        <dbReference type="PROSITE" id="PS50929"/>
    </source>
</evidence>
<evidence type="ECO:0008006" key="14">
    <source>
        <dbReference type="Google" id="ProtNLM"/>
    </source>
</evidence>
<feature type="transmembrane region" description="Helical" evidence="9">
    <location>
        <begin position="12"/>
        <end position="38"/>
    </location>
</feature>
<feature type="transmembrane region" description="Helical" evidence="9">
    <location>
        <begin position="417"/>
        <end position="435"/>
    </location>
</feature>
<evidence type="ECO:0000256" key="5">
    <source>
        <dbReference type="ARBA" id="ARBA00022857"/>
    </source>
</evidence>
<dbReference type="PROSITE" id="PS00211">
    <property type="entry name" value="ABC_TRANSPORTER_1"/>
    <property type="match status" value="1"/>
</dbReference>
<dbReference type="CDD" id="cd05233">
    <property type="entry name" value="SDR_c"/>
    <property type="match status" value="1"/>
</dbReference>
<dbReference type="PRINTS" id="PR00080">
    <property type="entry name" value="SDRFAMILY"/>
</dbReference>
<organism evidence="12 13">
    <name type="scientific">Rachicladosporium monterosium</name>
    <dbReference type="NCBI Taxonomy" id="1507873"/>
    <lineage>
        <taxon>Eukaryota</taxon>
        <taxon>Fungi</taxon>
        <taxon>Dikarya</taxon>
        <taxon>Ascomycota</taxon>
        <taxon>Pezizomycotina</taxon>
        <taxon>Dothideomycetes</taxon>
        <taxon>Dothideomycetidae</taxon>
        <taxon>Cladosporiales</taxon>
        <taxon>Cladosporiaceae</taxon>
        <taxon>Rachicladosporium</taxon>
    </lineage>
</organism>
<feature type="compositionally biased region" description="Basic and acidic residues" evidence="8">
    <location>
        <begin position="231"/>
        <end position="240"/>
    </location>
</feature>
<dbReference type="Gene3D" id="1.20.1560.10">
    <property type="entry name" value="ABC transporter type 1, transmembrane domain"/>
    <property type="match status" value="1"/>
</dbReference>
<keyword evidence="2 9" id="KW-0812">Transmembrane</keyword>
<feature type="transmembrane region" description="Helical" evidence="9">
    <location>
        <begin position="112"/>
        <end position="132"/>
    </location>
</feature>
<dbReference type="InterPro" id="IPR017871">
    <property type="entry name" value="ABC_transporter-like_CS"/>
</dbReference>
<keyword evidence="5" id="KW-0521">NADP</keyword>
<reference evidence="12 13" key="1">
    <citation type="submission" date="2023-08" db="EMBL/GenBank/DDBJ databases">
        <title>Black Yeasts Isolated from many extreme environments.</title>
        <authorList>
            <person name="Coleine C."/>
            <person name="Stajich J.E."/>
            <person name="Selbmann L."/>
        </authorList>
    </citation>
    <scope>NUCLEOTIDE SEQUENCE [LARGE SCALE GENOMIC DNA]</scope>
    <source>
        <strain evidence="12 13">CCFEE 5386</strain>
    </source>
</reference>
<protein>
    <recommendedName>
        <fullName evidence="14">Heavy metal tolerance protein</fullName>
    </recommendedName>
</protein>
<evidence type="ECO:0000259" key="10">
    <source>
        <dbReference type="PROSITE" id="PS50893"/>
    </source>
</evidence>
<dbReference type="Pfam" id="PF00005">
    <property type="entry name" value="ABC_tran"/>
    <property type="match status" value="1"/>
</dbReference>
<feature type="transmembrane region" description="Helical" evidence="9">
    <location>
        <begin position="50"/>
        <end position="71"/>
    </location>
</feature>
<dbReference type="PROSITE" id="PS50929">
    <property type="entry name" value="ABC_TM1F"/>
    <property type="match status" value="1"/>
</dbReference>
<accession>A0ABR0L3H5</accession>
<evidence type="ECO:0000256" key="6">
    <source>
        <dbReference type="ARBA" id="ARBA00022989"/>
    </source>
</evidence>
<dbReference type="InterPro" id="IPR011527">
    <property type="entry name" value="ABC1_TM_dom"/>
</dbReference>
<dbReference type="CDD" id="cd18583">
    <property type="entry name" value="ABC_6TM_HMT1"/>
    <property type="match status" value="1"/>
</dbReference>
<name>A0ABR0L3H5_9PEZI</name>
<dbReference type="Pfam" id="PF00664">
    <property type="entry name" value="ABC_membrane"/>
    <property type="match status" value="1"/>
</dbReference>
<comment type="caution">
    <text evidence="12">The sequence shown here is derived from an EMBL/GenBank/DDBJ whole genome shotgun (WGS) entry which is preliminary data.</text>
</comment>
<dbReference type="PANTHER" id="PTHR24221:SF503">
    <property type="entry name" value="MITOCHONDRIAL POTASSIUM CHANNEL ATP-BINDING SUBUNIT"/>
    <property type="match status" value="1"/>
</dbReference>
<dbReference type="InterPro" id="IPR020904">
    <property type="entry name" value="Sc_DH/Rdtase_CS"/>
</dbReference>
<dbReference type="EMBL" id="JAVRRR010000440">
    <property type="protein sequence ID" value="KAK5142369.1"/>
    <property type="molecule type" value="Genomic_DNA"/>
</dbReference>
<dbReference type="Pfam" id="PF00106">
    <property type="entry name" value="adh_short"/>
    <property type="match status" value="1"/>
</dbReference>
<sequence>MATNAVKTTLKVLHYVAPISVVVYFVLAKTVAACFLHQPSKRAGLTSRRYAAIGLLVGVLVTIVAQGTVYVLEATRDPEWSSSQDAAVYVLADLLAYASLTVGIAENRKPIWHQYIGAWTVGLVMEVALTTLQPLAEPTRNRYAILCELFHVLRTLLLLILTVAGWACTLYDRQKLAPTKEAEPLLSQETNGHAAKPAGYGAVTANGNGAVAHDAEEDEDFDVDSDSEEPDRDKELKATQKKRLEASGSWLNYFKDFKIFIPMLWPYKNRFVQSCLGVVALVTLAERFLNVLVPRQIGIITDQLTEGGGNGVVPWRALGFWMLFNTLSSSAGLSLIKSLAEIPVQQFSYKSIGSSAFGHIMTLSMDFHNEKNSGELIRAVEQGQHLQGLLEFFLFEVGPMFTDLIIGFVYVYTLFDVYMTLILMGVGLAYIYIGAKTTTWSVKARRNFNNAWRNEAKVQNEAIANWSTVSHFNRGSYEKERYSKSIDEFNAAEWKYYIAYYIGGSAQSVVMLVGRLAAFSMAVYRVAQGRAPVGNFVTLTLYWRSIESPLMQVSWSVRRLSSMLTDSERLLQLMLTKPTVASAPDAPDIVIKDGEVTFDHVDFAYDPRRPTLKDVSFTAKPGQTVALVGETGGGKSTIIKLLYRYYDIGSGSIRIDGQDIRNVNLDSLRDSFGMVPQDPALFNISLIENIRYARLDATDADIVEACRAAAIHDKIESFPDGYKSTVGERGVKLSGGELQRVSIARAILRQPKIVLLDEATSMIDAETEAVIQKAFRRLTAGRTTFIIAHRLSTIQHADLILVVGDGRVVERGTHEELIQRGGKRATHLHAQGLTQLKMGVDNEIKGRLALITGASGGIGAACARDLFVHGTRLALTYSTNKESLDKLVAELQGQDRDVKITSHQCNVAKEEDLQQLFDEVKQEHGQHPDILVANAGYGKRVSNILDITLEEWDYTITVNLRSSFILTKLAVPHMLAQHWGRVVYITSIAAGGTSINGCHYSASKAGVQGLSRNLANKMGKEGITFNDVAPAMITGTGMIPTEENLRGTPGDVKGIPVGRSGSTGECANVVTMLCRTGYMTGQSVLLSGGLK</sequence>
<dbReference type="InterPro" id="IPR003593">
    <property type="entry name" value="AAA+_ATPase"/>
</dbReference>
<dbReference type="PRINTS" id="PR00081">
    <property type="entry name" value="GDHRDH"/>
</dbReference>
<dbReference type="InterPro" id="IPR036640">
    <property type="entry name" value="ABC1_TM_sf"/>
</dbReference>
<evidence type="ECO:0000256" key="2">
    <source>
        <dbReference type="ARBA" id="ARBA00022692"/>
    </source>
</evidence>
<feature type="transmembrane region" description="Helical" evidence="9">
    <location>
        <begin position="152"/>
        <end position="171"/>
    </location>
</feature>
<dbReference type="SUPFAM" id="SSF90123">
    <property type="entry name" value="ABC transporter transmembrane region"/>
    <property type="match status" value="1"/>
</dbReference>
<keyword evidence="7 9" id="KW-0472">Membrane</keyword>
<evidence type="ECO:0000313" key="12">
    <source>
        <dbReference type="EMBL" id="KAK5142369.1"/>
    </source>
</evidence>
<feature type="transmembrane region" description="Helical" evidence="9">
    <location>
        <begin position="86"/>
        <end position="105"/>
    </location>
</feature>
<evidence type="ECO:0000256" key="8">
    <source>
        <dbReference type="SAM" id="MobiDB-lite"/>
    </source>
</evidence>
<comment type="subcellular location">
    <subcellularLocation>
        <location evidence="1">Membrane</location>
        <topology evidence="1">Multi-pass membrane protein</topology>
    </subcellularLocation>
</comment>
<dbReference type="Proteomes" id="UP001308179">
    <property type="component" value="Unassembled WGS sequence"/>
</dbReference>
<dbReference type="InterPro" id="IPR027417">
    <property type="entry name" value="P-loop_NTPase"/>
</dbReference>
<dbReference type="SMART" id="SM00382">
    <property type="entry name" value="AAA"/>
    <property type="match status" value="1"/>
</dbReference>
<keyword evidence="4" id="KW-0067">ATP-binding</keyword>
<dbReference type="PROSITE" id="PS00061">
    <property type="entry name" value="ADH_SHORT"/>
    <property type="match status" value="1"/>
</dbReference>
<dbReference type="SUPFAM" id="SSF51735">
    <property type="entry name" value="NAD(P)-binding Rossmann-fold domains"/>
    <property type="match status" value="1"/>
</dbReference>
<feature type="region of interest" description="Disordered" evidence="8">
    <location>
        <begin position="216"/>
        <end position="240"/>
    </location>
</feature>
<dbReference type="Gene3D" id="3.40.50.720">
    <property type="entry name" value="NAD(P)-binding Rossmann-like Domain"/>
    <property type="match status" value="1"/>
</dbReference>
<dbReference type="InterPro" id="IPR039421">
    <property type="entry name" value="Type_1_exporter"/>
</dbReference>
<evidence type="ECO:0000256" key="4">
    <source>
        <dbReference type="ARBA" id="ARBA00022840"/>
    </source>
</evidence>
<gene>
    <name evidence="12" type="ORF">LTR32_005271</name>
</gene>
<keyword evidence="13" id="KW-1185">Reference proteome</keyword>
<feature type="compositionally biased region" description="Acidic residues" evidence="8">
    <location>
        <begin position="216"/>
        <end position="230"/>
    </location>
</feature>
<evidence type="ECO:0000256" key="9">
    <source>
        <dbReference type="SAM" id="Phobius"/>
    </source>
</evidence>
<evidence type="ECO:0000313" key="13">
    <source>
        <dbReference type="Proteomes" id="UP001308179"/>
    </source>
</evidence>
<feature type="domain" description="ABC transmembrane type-1" evidence="11">
    <location>
        <begin position="278"/>
        <end position="562"/>
    </location>
</feature>
<keyword evidence="3" id="KW-0547">Nucleotide-binding</keyword>
<proteinExistence type="predicted"/>
<dbReference type="PANTHER" id="PTHR24221">
    <property type="entry name" value="ATP-BINDING CASSETTE SUB-FAMILY B"/>
    <property type="match status" value="1"/>
</dbReference>
<keyword evidence="6 9" id="KW-1133">Transmembrane helix</keyword>
<evidence type="ECO:0000256" key="1">
    <source>
        <dbReference type="ARBA" id="ARBA00004141"/>
    </source>
</evidence>
<dbReference type="InterPro" id="IPR002347">
    <property type="entry name" value="SDR_fam"/>
</dbReference>
<evidence type="ECO:0000256" key="7">
    <source>
        <dbReference type="ARBA" id="ARBA00023136"/>
    </source>
</evidence>
<dbReference type="PROSITE" id="PS50893">
    <property type="entry name" value="ABC_TRANSPORTER_2"/>
    <property type="match status" value="1"/>
</dbReference>
<evidence type="ECO:0000256" key="3">
    <source>
        <dbReference type="ARBA" id="ARBA00022741"/>
    </source>
</evidence>
<feature type="domain" description="ABC transporter" evidence="10">
    <location>
        <begin position="596"/>
        <end position="830"/>
    </location>
</feature>
<dbReference type="SUPFAM" id="SSF52540">
    <property type="entry name" value="P-loop containing nucleoside triphosphate hydrolases"/>
    <property type="match status" value="1"/>
</dbReference>
<feature type="transmembrane region" description="Helical" evidence="9">
    <location>
        <begin position="392"/>
        <end position="411"/>
    </location>
</feature>
<dbReference type="Gene3D" id="3.40.50.300">
    <property type="entry name" value="P-loop containing nucleotide triphosphate hydrolases"/>
    <property type="match status" value="1"/>
</dbReference>